<accession>A0A1H2LEV4</accession>
<sequence length="113" mass="13189">MIRLVEDRSLEYLSVTVTSVMVDIGFKLGVTKETMWCWYFQEQADTGKKPSADRQESAELHQLREENAELRRANEILKLALICRFRTRPGRQEMVAFIDMYRGHFSPSMSIAE</sequence>
<dbReference type="InterPro" id="IPR036388">
    <property type="entry name" value="WH-like_DNA-bd_sf"/>
</dbReference>
<evidence type="ECO:0000313" key="2">
    <source>
        <dbReference type="EMBL" id="SDU79158.1"/>
    </source>
</evidence>
<dbReference type="AlphaFoldDB" id="A0A1H2LEV4"/>
<dbReference type="SUPFAM" id="SSF46689">
    <property type="entry name" value="Homeodomain-like"/>
    <property type="match status" value="1"/>
</dbReference>
<dbReference type="InterPro" id="IPR009057">
    <property type="entry name" value="Homeodomain-like_sf"/>
</dbReference>
<dbReference type="EMBL" id="LT629804">
    <property type="protein sequence ID" value="SDU79158.1"/>
    <property type="molecule type" value="Genomic_DNA"/>
</dbReference>
<dbReference type="OrthoDB" id="4426778at2"/>
<dbReference type="GeneID" id="65344503"/>
<proteinExistence type="predicted"/>
<organism evidence="2 3">
    <name type="scientific">Arcanobacterium phocae</name>
    <dbReference type="NCBI Taxonomy" id="131112"/>
    <lineage>
        <taxon>Bacteria</taxon>
        <taxon>Bacillati</taxon>
        <taxon>Actinomycetota</taxon>
        <taxon>Actinomycetes</taxon>
        <taxon>Actinomycetales</taxon>
        <taxon>Actinomycetaceae</taxon>
        <taxon>Arcanobacterium</taxon>
    </lineage>
</organism>
<dbReference type="RefSeq" id="WP_091280095.1">
    <property type="nucleotide sequence ID" value="NZ_JABAPH010000047.1"/>
</dbReference>
<gene>
    <name evidence="2" type="ORF">SAMN04489737_0762</name>
</gene>
<keyword evidence="1" id="KW-0175">Coiled coil</keyword>
<feature type="coiled-coil region" evidence="1">
    <location>
        <begin position="53"/>
        <end position="80"/>
    </location>
</feature>
<evidence type="ECO:0000256" key="1">
    <source>
        <dbReference type="SAM" id="Coils"/>
    </source>
</evidence>
<dbReference type="Proteomes" id="UP000214355">
    <property type="component" value="Chromosome I"/>
</dbReference>
<protein>
    <recommendedName>
        <fullName evidence="4">Transposase</fullName>
    </recommendedName>
</protein>
<dbReference type="Gene3D" id="1.10.10.10">
    <property type="entry name" value="Winged helix-like DNA-binding domain superfamily/Winged helix DNA-binding domain"/>
    <property type="match status" value="1"/>
</dbReference>
<name>A0A1H2LEV4_9ACTO</name>
<evidence type="ECO:0008006" key="4">
    <source>
        <dbReference type="Google" id="ProtNLM"/>
    </source>
</evidence>
<evidence type="ECO:0000313" key="3">
    <source>
        <dbReference type="Proteomes" id="UP000214355"/>
    </source>
</evidence>
<keyword evidence="3" id="KW-1185">Reference proteome</keyword>
<reference evidence="3" key="1">
    <citation type="submission" date="2016-10" db="EMBL/GenBank/DDBJ databases">
        <authorList>
            <person name="Varghese N."/>
            <person name="Submissions S."/>
        </authorList>
    </citation>
    <scope>NUCLEOTIDE SEQUENCE [LARGE SCALE GENOMIC DNA]</scope>
    <source>
        <strain evidence="3">DSM 10002</strain>
    </source>
</reference>
<dbReference type="STRING" id="131112.SAMN04489737_0762"/>